<keyword evidence="2" id="KW-1185">Reference proteome</keyword>
<organism evidence="1 2">
    <name type="scientific">Hydnum rufescens UP504</name>
    <dbReference type="NCBI Taxonomy" id="1448309"/>
    <lineage>
        <taxon>Eukaryota</taxon>
        <taxon>Fungi</taxon>
        <taxon>Dikarya</taxon>
        <taxon>Basidiomycota</taxon>
        <taxon>Agaricomycotina</taxon>
        <taxon>Agaricomycetes</taxon>
        <taxon>Cantharellales</taxon>
        <taxon>Hydnaceae</taxon>
        <taxon>Hydnum</taxon>
    </lineage>
</organism>
<dbReference type="EMBL" id="MU129049">
    <property type="protein sequence ID" value="KAF9508842.1"/>
    <property type="molecule type" value="Genomic_DNA"/>
</dbReference>
<comment type="caution">
    <text evidence="1">The sequence shown here is derived from an EMBL/GenBank/DDBJ whole genome shotgun (WGS) entry which is preliminary data.</text>
</comment>
<evidence type="ECO:0000313" key="1">
    <source>
        <dbReference type="EMBL" id="KAF9508842.1"/>
    </source>
</evidence>
<gene>
    <name evidence="1" type="ORF">BS47DRAFT_1349968</name>
</gene>
<sequence>MSSLASLGPGAVQESQLLQVGIFRTPAVSDSDQRSATLSSTMATTTSGGIHPRLIAALSPPSHFYFTLWPLIIAKSSFLFRQRTLRKVNHEFRKYVDSVEDPLSVRAKRRYMYQRSMWNSAISVFALELPLDSVVEWREWGAHKAGFENVEDFREFCALGDIDPDAVVKYELRRTELTRLLMFLCEPDSDGYFHYCWSSRGKDILVFSLLNPLEPENHEPDAVCCHDFGIVVWLAFFSLPLC</sequence>
<proteinExistence type="predicted"/>
<dbReference type="Proteomes" id="UP000886523">
    <property type="component" value="Unassembled WGS sequence"/>
</dbReference>
<evidence type="ECO:0000313" key="2">
    <source>
        <dbReference type="Proteomes" id="UP000886523"/>
    </source>
</evidence>
<accession>A0A9P6AN62</accession>
<name>A0A9P6AN62_9AGAM</name>
<dbReference type="OrthoDB" id="3300681at2759"/>
<protein>
    <submittedName>
        <fullName evidence="1">Uncharacterized protein</fullName>
    </submittedName>
</protein>
<reference evidence="1" key="1">
    <citation type="journal article" date="2020" name="Nat. Commun.">
        <title>Large-scale genome sequencing of mycorrhizal fungi provides insights into the early evolution of symbiotic traits.</title>
        <authorList>
            <person name="Miyauchi S."/>
            <person name="Kiss E."/>
            <person name="Kuo A."/>
            <person name="Drula E."/>
            <person name="Kohler A."/>
            <person name="Sanchez-Garcia M."/>
            <person name="Morin E."/>
            <person name="Andreopoulos B."/>
            <person name="Barry K.W."/>
            <person name="Bonito G."/>
            <person name="Buee M."/>
            <person name="Carver A."/>
            <person name="Chen C."/>
            <person name="Cichocki N."/>
            <person name="Clum A."/>
            <person name="Culley D."/>
            <person name="Crous P.W."/>
            <person name="Fauchery L."/>
            <person name="Girlanda M."/>
            <person name="Hayes R.D."/>
            <person name="Keri Z."/>
            <person name="LaButti K."/>
            <person name="Lipzen A."/>
            <person name="Lombard V."/>
            <person name="Magnuson J."/>
            <person name="Maillard F."/>
            <person name="Murat C."/>
            <person name="Nolan M."/>
            <person name="Ohm R.A."/>
            <person name="Pangilinan J."/>
            <person name="Pereira M.F."/>
            <person name="Perotto S."/>
            <person name="Peter M."/>
            <person name="Pfister S."/>
            <person name="Riley R."/>
            <person name="Sitrit Y."/>
            <person name="Stielow J.B."/>
            <person name="Szollosi G."/>
            <person name="Zifcakova L."/>
            <person name="Stursova M."/>
            <person name="Spatafora J.W."/>
            <person name="Tedersoo L."/>
            <person name="Vaario L.M."/>
            <person name="Yamada A."/>
            <person name="Yan M."/>
            <person name="Wang P."/>
            <person name="Xu J."/>
            <person name="Bruns T."/>
            <person name="Baldrian P."/>
            <person name="Vilgalys R."/>
            <person name="Dunand C."/>
            <person name="Henrissat B."/>
            <person name="Grigoriev I.V."/>
            <person name="Hibbett D."/>
            <person name="Nagy L.G."/>
            <person name="Martin F.M."/>
        </authorList>
    </citation>
    <scope>NUCLEOTIDE SEQUENCE</scope>
    <source>
        <strain evidence="1">UP504</strain>
    </source>
</reference>
<dbReference type="AlphaFoldDB" id="A0A9P6AN62"/>